<organism evidence="1 2">
    <name type="scientific">Flavobacterium columnare</name>
    <dbReference type="NCBI Taxonomy" id="996"/>
    <lineage>
        <taxon>Bacteria</taxon>
        <taxon>Pseudomonadati</taxon>
        <taxon>Bacteroidota</taxon>
        <taxon>Flavobacteriia</taxon>
        <taxon>Flavobacteriales</taxon>
        <taxon>Flavobacteriaceae</taxon>
        <taxon>Flavobacterium</taxon>
    </lineage>
</organism>
<dbReference type="EMBL" id="MTCY01000003">
    <property type="protein sequence ID" value="OWP79430.1"/>
    <property type="molecule type" value="Genomic_DNA"/>
</dbReference>
<sequence length="185" mass="19599">MKKQIFFSTFLFTFISFNAKVGIGTEMIHNDLHVNGILQVKDISLGGTAITSGSSGTVGQVLISNGSGKARRRETPNKVSGTIYSANFIQGTTADISGVSLPITIPSGVTRTLLFTVQGHAISAVSDSPSATQRVFVLERNGVIKQSSGCISHRDSLVNLPAPATFTDAITLGLGTYNFKIRYST</sequence>
<accession>A0A2D0AHZ0</accession>
<protein>
    <submittedName>
        <fullName evidence="1">Uncharacterized protein</fullName>
    </submittedName>
</protein>
<comment type="caution">
    <text evidence="1">The sequence shown here is derived from an EMBL/GenBank/DDBJ whole genome shotgun (WGS) entry which is preliminary data.</text>
</comment>
<dbReference type="AlphaFoldDB" id="A0A2D0AHZ0"/>
<evidence type="ECO:0000313" key="2">
    <source>
        <dbReference type="Proteomes" id="UP000198034"/>
    </source>
</evidence>
<reference evidence="1 2" key="1">
    <citation type="journal article" date="2017" name="Infect. Genet. Evol.">
        <title>Comparative genome analysis of fish pathogen Flavobacterium columnare reveals extensive sequence diversity within the species.</title>
        <authorList>
            <person name="Kayansamruaj P."/>
            <person name="Dong H.T."/>
            <person name="Hirono I."/>
            <person name="Kondo H."/>
            <person name="Senapin S."/>
            <person name="Rodkhum C."/>
        </authorList>
    </citation>
    <scope>NUCLEOTIDE SEQUENCE [LARGE SCALE GENOMIC DNA]</scope>
    <source>
        <strain evidence="1 2">1214</strain>
    </source>
</reference>
<gene>
    <name evidence="1" type="ORF">BWK62_01660</name>
</gene>
<dbReference type="Proteomes" id="UP000198034">
    <property type="component" value="Unassembled WGS sequence"/>
</dbReference>
<name>A0A2D0AHZ0_9FLAO</name>
<evidence type="ECO:0000313" key="1">
    <source>
        <dbReference type="EMBL" id="OWP79430.1"/>
    </source>
</evidence>
<proteinExistence type="predicted"/>